<accession>A0A844YZ14</accession>
<keyword evidence="1" id="KW-0812">Transmembrane</keyword>
<dbReference type="EMBL" id="WTYV01000003">
    <property type="protein sequence ID" value="MXO72021.1"/>
    <property type="molecule type" value="Genomic_DNA"/>
</dbReference>
<organism evidence="3 4">
    <name type="scientific">Alteraurantiacibacter buctensis</name>
    <dbReference type="NCBI Taxonomy" id="1503981"/>
    <lineage>
        <taxon>Bacteria</taxon>
        <taxon>Pseudomonadati</taxon>
        <taxon>Pseudomonadota</taxon>
        <taxon>Alphaproteobacteria</taxon>
        <taxon>Sphingomonadales</taxon>
        <taxon>Erythrobacteraceae</taxon>
        <taxon>Alteraurantiacibacter</taxon>
    </lineage>
</organism>
<protein>
    <recommendedName>
        <fullName evidence="2">TPM domain-containing protein</fullName>
    </recommendedName>
</protein>
<feature type="domain" description="TPM" evidence="2">
    <location>
        <begin position="137"/>
        <end position="200"/>
    </location>
</feature>
<dbReference type="RefSeq" id="WP_160771945.1">
    <property type="nucleotide sequence ID" value="NZ_WTYV01000003.1"/>
</dbReference>
<evidence type="ECO:0000313" key="4">
    <source>
        <dbReference type="Proteomes" id="UP000466966"/>
    </source>
</evidence>
<comment type="caution">
    <text evidence="3">The sequence shown here is derived from an EMBL/GenBank/DDBJ whole genome shotgun (WGS) entry which is preliminary data.</text>
</comment>
<evidence type="ECO:0000259" key="2">
    <source>
        <dbReference type="Pfam" id="PF04536"/>
    </source>
</evidence>
<dbReference type="AlphaFoldDB" id="A0A844YZ14"/>
<proteinExistence type="predicted"/>
<name>A0A844YZ14_9SPHN</name>
<evidence type="ECO:0000313" key="3">
    <source>
        <dbReference type="EMBL" id="MXO72021.1"/>
    </source>
</evidence>
<dbReference type="PANTHER" id="PTHR30373:SF8">
    <property type="entry name" value="BLL7265 PROTEIN"/>
    <property type="match status" value="1"/>
</dbReference>
<dbReference type="InterPro" id="IPR007621">
    <property type="entry name" value="TPM_dom"/>
</dbReference>
<gene>
    <name evidence="3" type="ORF">GRI99_10275</name>
</gene>
<keyword evidence="1" id="KW-0472">Membrane</keyword>
<dbReference type="Gene3D" id="3.10.310.50">
    <property type="match status" value="1"/>
</dbReference>
<keyword evidence="1" id="KW-1133">Transmembrane helix</keyword>
<feature type="transmembrane region" description="Helical" evidence="1">
    <location>
        <begin position="40"/>
        <end position="63"/>
    </location>
</feature>
<keyword evidence="4" id="KW-1185">Reference proteome</keyword>
<evidence type="ECO:0000256" key="1">
    <source>
        <dbReference type="SAM" id="Phobius"/>
    </source>
</evidence>
<dbReference type="PANTHER" id="PTHR30373">
    <property type="entry name" value="UPF0603 PROTEIN YGCG"/>
    <property type="match status" value="1"/>
</dbReference>
<feature type="transmembrane region" description="Helical" evidence="1">
    <location>
        <begin position="83"/>
        <end position="104"/>
    </location>
</feature>
<dbReference type="Proteomes" id="UP000466966">
    <property type="component" value="Unassembled WGS sequence"/>
</dbReference>
<sequence>MLDQDSQRIVTQAVAAAEQNTSGEIVTVLAAQSDGYADVALWWSVGVAFTAMSFVAVFADFYTGLWDALFHSGWSSDWTPGQVLTLVLAVGVLKFAAMQALQWWKPLRLFLIPRPIKAARVRNAAVRHFKVGAERRTHGRTGVLIYLSMDEHRAEIVADEAIAAQVPAEVWGVAMADMLVEIRKGCVAEGIAAGVRDVGAVLAEKFPRGSDDVNELPDRLIVLYELSA</sequence>
<dbReference type="Pfam" id="PF04536">
    <property type="entry name" value="TPM_phosphatase"/>
    <property type="match status" value="1"/>
</dbReference>
<reference evidence="3 4" key="1">
    <citation type="submission" date="2019-12" db="EMBL/GenBank/DDBJ databases">
        <title>Genomic-based taxomic classification of the family Erythrobacteraceae.</title>
        <authorList>
            <person name="Xu L."/>
        </authorList>
    </citation>
    <scope>NUCLEOTIDE SEQUENCE [LARGE SCALE GENOMIC DNA]</scope>
    <source>
        <strain evidence="3 4">M0322</strain>
    </source>
</reference>
<dbReference type="OrthoDB" id="5825388at2"/>